<evidence type="ECO:0000256" key="1">
    <source>
        <dbReference type="SAM" id="MobiDB-lite"/>
    </source>
</evidence>
<dbReference type="Pfam" id="PF00300">
    <property type="entry name" value="His_Phos_1"/>
    <property type="match status" value="1"/>
</dbReference>
<reference evidence="3" key="3">
    <citation type="submission" date="2025-08" db="UniProtKB">
        <authorList>
            <consortium name="RefSeq"/>
        </authorList>
    </citation>
    <scope>IDENTIFICATION</scope>
    <source>
        <strain evidence="3">CBS 342.82</strain>
    </source>
</reference>
<organism evidence="3">
    <name type="scientific">Dissoconium aciculare CBS 342.82</name>
    <dbReference type="NCBI Taxonomy" id="1314786"/>
    <lineage>
        <taxon>Eukaryota</taxon>
        <taxon>Fungi</taxon>
        <taxon>Dikarya</taxon>
        <taxon>Ascomycota</taxon>
        <taxon>Pezizomycotina</taxon>
        <taxon>Dothideomycetes</taxon>
        <taxon>Dothideomycetidae</taxon>
        <taxon>Mycosphaerellales</taxon>
        <taxon>Dissoconiaceae</taxon>
        <taxon>Dissoconium</taxon>
    </lineage>
</organism>
<evidence type="ECO:0000313" key="3">
    <source>
        <dbReference type="RefSeq" id="XP_033455051.1"/>
    </source>
</evidence>
<reference evidence="3" key="2">
    <citation type="submission" date="2020-04" db="EMBL/GenBank/DDBJ databases">
        <authorList>
            <consortium name="NCBI Genome Project"/>
        </authorList>
    </citation>
    <scope>NUCLEOTIDE SEQUENCE</scope>
    <source>
        <strain evidence="3">CBS 342.82</strain>
    </source>
</reference>
<dbReference type="GeneID" id="54358307"/>
<protein>
    <submittedName>
        <fullName evidence="3">Phosphoglycerate mutase-like protein</fullName>
    </submittedName>
</protein>
<dbReference type="PANTHER" id="PTHR48100:SF54">
    <property type="entry name" value="PHOSPHATASE SPAC5H10.03-RELATED"/>
    <property type="match status" value="1"/>
</dbReference>
<reference evidence="3" key="1">
    <citation type="submission" date="2020-01" db="EMBL/GenBank/DDBJ databases">
        <authorList>
            <consortium name="DOE Joint Genome Institute"/>
            <person name="Haridas S."/>
            <person name="Albert R."/>
            <person name="Binder M."/>
            <person name="Bloem J."/>
            <person name="Labutti K."/>
            <person name="Salamov A."/>
            <person name="Andreopoulos B."/>
            <person name="Baker S.E."/>
            <person name="Barry K."/>
            <person name="Bills G."/>
            <person name="Bluhm B.H."/>
            <person name="Cannon C."/>
            <person name="Castanera R."/>
            <person name="Culley D.E."/>
            <person name="Daum C."/>
            <person name="Ezra D."/>
            <person name="Gonzalez J.B."/>
            <person name="Henrissat B."/>
            <person name="Kuo A."/>
            <person name="Liang C."/>
            <person name="Lipzen A."/>
            <person name="Lutzoni F."/>
            <person name="Magnuson J."/>
            <person name="Mondo S."/>
            <person name="Nolan M."/>
            <person name="Ohm R."/>
            <person name="Pangilinan J."/>
            <person name="Park H.-J."/>
            <person name="Ramirez L."/>
            <person name="Alfaro M."/>
            <person name="Sun H."/>
            <person name="Tritt A."/>
            <person name="Yoshinaga Y."/>
            <person name="Zwiers L.-H."/>
            <person name="Turgeon B.G."/>
            <person name="Goodwin S.B."/>
            <person name="Spatafora J.W."/>
            <person name="Crous P.W."/>
            <person name="Grigoriev I.V."/>
        </authorList>
    </citation>
    <scope>NUCLEOTIDE SEQUENCE</scope>
    <source>
        <strain evidence="3">CBS 342.82</strain>
    </source>
</reference>
<gene>
    <name evidence="3" type="ORF">K489DRAFT_304255</name>
</gene>
<dbReference type="SUPFAM" id="SSF53254">
    <property type="entry name" value="Phosphoglycerate mutase-like"/>
    <property type="match status" value="1"/>
</dbReference>
<accession>A0A6J3LQ87</accession>
<dbReference type="RefSeq" id="XP_033455051.1">
    <property type="nucleotide sequence ID" value="XM_033600507.1"/>
</dbReference>
<proteinExistence type="predicted"/>
<feature type="region of interest" description="Disordered" evidence="1">
    <location>
        <begin position="201"/>
        <end position="226"/>
    </location>
</feature>
<dbReference type="InterPro" id="IPR050275">
    <property type="entry name" value="PGM_Phosphatase"/>
</dbReference>
<dbReference type="AlphaFoldDB" id="A0A6J3LQ87"/>
<sequence length="226" mass="25045">MPPILHLMRHGQGYHSAEVTKDGHLLHDPELTPKGVEQCKARCAAFDRHDHIDLLLASPLRRAIQTTTHAFSPSIARRGLRIIALPAAEEVSSDPSDTGSSASALRSQFGDELVDYSYLSSTAGGDDGWFEHVGDFSSEAQAVHARAEALRRWIRDRPETEVVLVSHGYFAHYLTHEVDAQGKQTTAWWGEAELRTYRFEEDASSGEGRGRAVLVETEESKKRRGG</sequence>
<keyword evidence="2" id="KW-1185">Reference proteome</keyword>
<dbReference type="GO" id="GO:0016791">
    <property type="term" value="F:phosphatase activity"/>
    <property type="evidence" value="ECO:0007669"/>
    <property type="project" value="TreeGrafter"/>
</dbReference>
<dbReference type="PANTHER" id="PTHR48100">
    <property type="entry name" value="BROAD-SPECIFICITY PHOSPHATASE YOR283W-RELATED"/>
    <property type="match status" value="1"/>
</dbReference>
<feature type="non-terminal residue" evidence="3">
    <location>
        <position position="226"/>
    </location>
</feature>
<evidence type="ECO:0000313" key="2">
    <source>
        <dbReference type="Proteomes" id="UP000504637"/>
    </source>
</evidence>
<dbReference type="InterPro" id="IPR013078">
    <property type="entry name" value="His_Pase_superF_clade-1"/>
</dbReference>
<dbReference type="InterPro" id="IPR029033">
    <property type="entry name" value="His_PPase_superfam"/>
</dbReference>
<dbReference type="GO" id="GO:0005737">
    <property type="term" value="C:cytoplasm"/>
    <property type="evidence" value="ECO:0007669"/>
    <property type="project" value="TreeGrafter"/>
</dbReference>
<dbReference type="CDD" id="cd07067">
    <property type="entry name" value="HP_PGM_like"/>
    <property type="match status" value="1"/>
</dbReference>
<dbReference type="OrthoDB" id="496981at2759"/>
<dbReference type="Gene3D" id="3.40.50.1240">
    <property type="entry name" value="Phosphoglycerate mutase-like"/>
    <property type="match status" value="1"/>
</dbReference>
<dbReference type="Proteomes" id="UP000504637">
    <property type="component" value="Unplaced"/>
</dbReference>
<dbReference type="SMART" id="SM00855">
    <property type="entry name" value="PGAM"/>
    <property type="match status" value="1"/>
</dbReference>
<name>A0A6J3LQ87_9PEZI</name>